<keyword evidence="2" id="KW-1185">Reference proteome</keyword>
<dbReference type="STRING" id="36856.ATB98_05860"/>
<comment type="caution">
    <text evidence="1">The sequence shown here is derived from an EMBL/GenBank/DDBJ whole genome shotgun (WGS) entry which is preliminary data.</text>
</comment>
<evidence type="ECO:0000313" key="1">
    <source>
        <dbReference type="EMBL" id="OAP41943.1"/>
    </source>
</evidence>
<dbReference type="OrthoDB" id="7991726at2"/>
<dbReference type="Proteomes" id="UP000078507">
    <property type="component" value="Unassembled WGS sequence"/>
</dbReference>
<dbReference type="RefSeq" id="WP_066876667.1">
    <property type="nucleotide sequence ID" value="NZ_LNQB01000083.1"/>
</dbReference>
<accession>A0A178Y4J9</accession>
<evidence type="ECO:0000313" key="2">
    <source>
        <dbReference type="Proteomes" id="UP000078507"/>
    </source>
</evidence>
<gene>
    <name evidence="1" type="ORF">ATB98_05860</name>
</gene>
<protein>
    <submittedName>
        <fullName evidence="1">Uncharacterized protein</fullName>
    </submittedName>
</protein>
<name>A0A178Y4J9_SINSA</name>
<dbReference type="EMBL" id="LNQB01000083">
    <property type="protein sequence ID" value="OAP41943.1"/>
    <property type="molecule type" value="Genomic_DNA"/>
</dbReference>
<reference evidence="1 2" key="1">
    <citation type="submission" date="2015-11" db="EMBL/GenBank/DDBJ databases">
        <title>Ensifer anhuiense sp. nov., an effective nitrogen fixation bacterium with Glycine soja.</title>
        <authorList>
            <person name="Yan H."/>
            <person name="Chen W."/>
        </authorList>
    </citation>
    <scope>NUCLEOTIDE SEQUENCE [LARGE SCALE GENOMIC DNA]</scope>
    <source>
        <strain evidence="1 2">LMG 7837</strain>
    </source>
</reference>
<organism evidence="1 2">
    <name type="scientific">Sinorhizobium saheli</name>
    <dbReference type="NCBI Taxonomy" id="36856"/>
    <lineage>
        <taxon>Bacteria</taxon>
        <taxon>Pseudomonadati</taxon>
        <taxon>Pseudomonadota</taxon>
        <taxon>Alphaproteobacteria</taxon>
        <taxon>Hyphomicrobiales</taxon>
        <taxon>Rhizobiaceae</taxon>
        <taxon>Sinorhizobium/Ensifer group</taxon>
        <taxon>Sinorhizobium</taxon>
    </lineage>
</organism>
<sequence>MDNEWTIKPKVGFGLISFGMDTNQVAAFSSVYGPLETVTEDADQALGLDDTLAFFSQFASQEDIAAVRGAIEDKAAQRGRQEIFNNGRVFVIYEADRVVSIMASSRESRTNFKDISVFDTAAVDVLRLFEKANGAPGRYRSTQAAFDHIGVSLDAFSLVESGKVQALTASDERFRERTIEVRKEAYISPEEAGSFVVHSVF</sequence>
<dbReference type="AlphaFoldDB" id="A0A178Y4J9"/>
<proteinExistence type="predicted"/>